<dbReference type="GO" id="GO:0003677">
    <property type="term" value="F:DNA binding"/>
    <property type="evidence" value="ECO:0007669"/>
    <property type="project" value="InterPro"/>
</dbReference>
<name>A0A345NPB9_9MICO</name>
<evidence type="ECO:0000256" key="1">
    <source>
        <dbReference type="SAM" id="MobiDB-lite"/>
    </source>
</evidence>
<dbReference type="SMART" id="SM00530">
    <property type="entry name" value="HTH_XRE"/>
    <property type="match status" value="1"/>
</dbReference>
<dbReference type="InterPro" id="IPR001387">
    <property type="entry name" value="Cro/C1-type_HTH"/>
</dbReference>
<dbReference type="InterPro" id="IPR010982">
    <property type="entry name" value="Lambda_DNA-bd_dom_sf"/>
</dbReference>
<dbReference type="Proteomes" id="UP000253790">
    <property type="component" value="Chromosome"/>
</dbReference>
<dbReference type="OrthoDB" id="9803128at2"/>
<dbReference type="EMBL" id="CP031229">
    <property type="protein sequence ID" value="AXH96877.1"/>
    <property type="molecule type" value="Genomic_DNA"/>
</dbReference>
<sequence length="187" mass="20199">MQIVSTEVVGPRASVILKRARTLARMTQSDASLRCHIARSVFSDYERGARDPSIQTLRRLLAPLGFDVSTICLVRRVLAADQLQGPLGQVLLAHLDEVVAVLRSHGATRVWAVGPVVEGLENEFDDIRLHADLPAGTPIAAVMGEVSEVFGWAHIPSIHPVPRPGPEEDPNLFAPDPPCVELGTEPA</sequence>
<dbReference type="Gene3D" id="1.10.260.40">
    <property type="entry name" value="lambda repressor-like DNA-binding domains"/>
    <property type="match status" value="1"/>
</dbReference>
<proteinExistence type="predicted"/>
<evidence type="ECO:0000259" key="2">
    <source>
        <dbReference type="PROSITE" id="PS50943"/>
    </source>
</evidence>
<dbReference type="RefSeq" id="WP_114928773.1">
    <property type="nucleotide sequence ID" value="NZ_CP031229.1"/>
</dbReference>
<dbReference type="Pfam" id="PF01381">
    <property type="entry name" value="HTH_3"/>
    <property type="match status" value="1"/>
</dbReference>
<dbReference type="PROSITE" id="PS50943">
    <property type="entry name" value="HTH_CROC1"/>
    <property type="match status" value="1"/>
</dbReference>
<dbReference type="KEGG" id="orn:DV701_12800"/>
<organism evidence="3 4">
    <name type="scientific">Ornithinimicrobium avium</name>
    <dbReference type="NCBI Taxonomy" id="2283195"/>
    <lineage>
        <taxon>Bacteria</taxon>
        <taxon>Bacillati</taxon>
        <taxon>Actinomycetota</taxon>
        <taxon>Actinomycetes</taxon>
        <taxon>Micrococcales</taxon>
        <taxon>Ornithinimicrobiaceae</taxon>
        <taxon>Ornithinimicrobium</taxon>
    </lineage>
</organism>
<protein>
    <submittedName>
        <fullName evidence="3">XRE family transcriptional regulator</fullName>
    </submittedName>
</protein>
<feature type="domain" description="HTH cro/C1-type" evidence="2">
    <location>
        <begin position="17"/>
        <end position="71"/>
    </location>
</feature>
<reference evidence="3 4" key="1">
    <citation type="submission" date="2018-07" db="EMBL/GenBank/DDBJ databases">
        <title>Complete genome sequencing of Ornithinimicrobium sp. AMA3305.</title>
        <authorList>
            <person name="Bae J.-W."/>
        </authorList>
    </citation>
    <scope>NUCLEOTIDE SEQUENCE [LARGE SCALE GENOMIC DNA]</scope>
    <source>
        <strain evidence="3 4">AMA3305</strain>
    </source>
</reference>
<evidence type="ECO:0000313" key="4">
    <source>
        <dbReference type="Proteomes" id="UP000253790"/>
    </source>
</evidence>
<dbReference type="SUPFAM" id="SSF47413">
    <property type="entry name" value="lambda repressor-like DNA-binding domains"/>
    <property type="match status" value="1"/>
</dbReference>
<dbReference type="CDD" id="cd00093">
    <property type="entry name" value="HTH_XRE"/>
    <property type="match status" value="1"/>
</dbReference>
<gene>
    <name evidence="3" type="ORF">DV701_12800</name>
</gene>
<keyword evidence="4" id="KW-1185">Reference proteome</keyword>
<evidence type="ECO:0000313" key="3">
    <source>
        <dbReference type="EMBL" id="AXH96877.1"/>
    </source>
</evidence>
<feature type="region of interest" description="Disordered" evidence="1">
    <location>
        <begin position="161"/>
        <end position="187"/>
    </location>
</feature>
<accession>A0A345NPB9</accession>
<dbReference type="AlphaFoldDB" id="A0A345NPB9"/>